<feature type="region of interest" description="Disordered" evidence="1">
    <location>
        <begin position="1"/>
        <end position="83"/>
    </location>
</feature>
<accession>A0A8T0P0I9</accession>
<evidence type="ECO:0000256" key="1">
    <source>
        <dbReference type="SAM" id="MobiDB-lite"/>
    </source>
</evidence>
<evidence type="ECO:0000313" key="3">
    <source>
        <dbReference type="Proteomes" id="UP000823388"/>
    </source>
</evidence>
<evidence type="ECO:0000313" key="2">
    <source>
        <dbReference type="EMBL" id="KAG2555203.1"/>
    </source>
</evidence>
<sequence>MHSSPAKGWAKTGQMAPPLAQASPPGKEEHPKFPSQPHLPRVPSAASKLLRAASAGRASSEDPTPHIAPSPALRTAASGSEPRTPAFARCHVSLELARPQVGESCLHSCLSHPLAQAELPIPTCATTELQTRMELRPRSGRDPARMAVAGRSSCGTNDR</sequence>
<dbReference type="Proteomes" id="UP000823388">
    <property type="component" value="Chromosome 9K"/>
</dbReference>
<dbReference type="AlphaFoldDB" id="A0A8T0P0I9"/>
<feature type="compositionally biased region" description="Low complexity" evidence="1">
    <location>
        <begin position="44"/>
        <end position="58"/>
    </location>
</feature>
<reference evidence="2" key="1">
    <citation type="submission" date="2020-05" db="EMBL/GenBank/DDBJ databases">
        <title>WGS assembly of Panicum virgatum.</title>
        <authorList>
            <person name="Lovell J.T."/>
            <person name="Jenkins J."/>
            <person name="Shu S."/>
            <person name="Juenger T.E."/>
            <person name="Schmutz J."/>
        </authorList>
    </citation>
    <scope>NUCLEOTIDE SEQUENCE</scope>
    <source>
        <strain evidence="2">AP13</strain>
    </source>
</reference>
<proteinExistence type="predicted"/>
<comment type="caution">
    <text evidence="2">The sequence shown here is derived from an EMBL/GenBank/DDBJ whole genome shotgun (WGS) entry which is preliminary data.</text>
</comment>
<feature type="region of interest" description="Disordered" evidence="1">
    <location>
        <begin position="136"/>
        <end position="159"/>
    </location>
</feature>
<keyword evidence="3" id="KW-1185">Reference proteome</keyword>
<dbReference type="EMBL" id="CM029053">
    <property type="protein sequence ID" value="KAG2555203.1"/>
    <property type="molecule type" value="Genomic_DNA"/>
</dbReference>
<protein>
    <submittedName>
        <fullName evidence="2">Uncharacterized protein</fullName>
    </submittedName>
</protein>
<organism evidence="2 3">
    <name type="scientific">Panicum virgatum</name>
    <name type="common">Blackwell switchgrass</name>
    <dbReference type="NCBI Taxonomy" id="38727"/>
    <lineage>
        <taxon>Eukaryota</taxon>
        <taxon>Viridiplantae</taxon>
        <taxon>Streptophyta</taxon>
        <taxon>Embryophyta</taxon>
        <taxon>Tracheophyta</taxon>
        <taxon>Spermatophyta</taxon>
        <taxon>Magnoliopsida</taxon>
        <taxon>Liliopsida</taxon>
        <taxon>Poales</taxon>
        <taxon>Poaceae</taxon>
        <taxon>PACMAD clade</taxon>
        <taxon>Panicoideae</taxon>
        <taxon>Panicodae</taxon>
        <taxon>Paniceae</taxon>
        <taxon>Panicinae</taxon>
        <taxon>Panicum</taxon>
        <taxon>Panicum sect. Hiantes</taxon>
    </lineage>
</organism>
<name>A0A8T0P0I9_PANVG</name>
<gene>
    <name evidence="2" type="ORF">PVAP13_9KG562830</name>
</gene>